<dbReference type="GO" id="GO:0032993">
    <property type="term" value="C:protein-DNA complex"/>
    <property type="evidence" value="ECO:0007669"/>
    <property type="project" value="TreeGrafter"/>
</dbReference>
<dbReference type="FunFam" id="1.10.10.10:FF:000005">
    <property type="entry name" value="Two-component system response regulator"/>
    <property type="match status" value="1"/>
</dbReference>
<keyword evidence="3" id="KW-0805">Transcription regulation</keyword>
<dbReference type="SUPFAM" id="SSF46894">
    <property type="entry name" value="C-terminal effector domain of the bipartite response regulators"/>
    <property type="match status" value="1"/>
</dbReference>
<dbReference type="GO" id="GO:0000976">
    <property type="term" value="F:transcription cis-regulatory region binding"/>
    <property type="evidence" value="ECO:0007669"/>
    <property type="project" value="TreeGrafter"/>
</dbReference>
<dbReference type="AlphaFoldDB" id="A0A0G0AS07"/>
<proteinExistence type="predicted"/>
<dbReference type="CDD" id="cd00383">
    <property type="entry name" value="trans_reg_C"/>
    <property type="match status" value="1"/>
</dbReference>
<dbReference type="PANTHER" id="PTHR48111:SF22">
    <property type="entry name" value="REGULATOR OF RPOS"/>
    <property type="match status" value="1"/>
</dbReference>
<dbReference type="Pfam" id="PF00072">
    <property type="entry name" value="Response_reg"/>
    <property type="match status" value="1"/>
</dbReference>
<keyword evidence="5" id="KW-0804">Transcription</keyword>
<dbReference type="InterPro" id="IPR001789">
    <property type="entry name" value="Sig_transdc_resp-reg_receiver"/>
</dbReference>
<accession>A0A0G0AS07</accession>
<dbReference type="Pfam" id="PF00486">
    <property type="entry name" value="Trans_reg_C"/>
    <property type="match status" value="1"/>
</dbReference>
<dbReference type="SMART" id="SM00862">
    <property type="entry name" value="Trans_reg_C"/>
    <property type="match status" value="1"/>
</dbReference>
<dbReference type="SUPFAM" id="SSF52172">
    <property type="entry name" value="CheY-like"/>
    <property type="match status" value="1"/>
</dbReference>
<dbReference type="PROSITE" id="PS50110">
    <property type="entry name" value="RESPONSE_REGULATORY"/>
    <property type="match status" value="1"/>
</dbReference>
<feature type="domain" description="OmpR/PhoB-type" evidence="9">
    <location>
        <begin position="72"/>
        <end position="170"/>
    </location>
</feature>
<reference evidence="10 11" key="1">
    <citation type="journal article" date="2015" name="Nature">
        <title>rRNA introns, odd ribosomes, and small enigmatic genomes across a large radiation of phyla.</title>
        <authorList>
            <person name="Brown C.T."/>
            <person name="Hug L.A."/>
            <person name="Thomas B.C."/>
            <person name="Sharon I."/>
            <person name="Castelle C.J."/>
            <person name="Singh A."/>
            <person name="Wilkins M.J."/>
            <person name="Williams K.H."/>
            <person name="Banfield J.F."/>
        </authorList>
    </citation>
    <scope>NUCLEOTIDE SEQUENCE [LARGE SCALE GENOMIC DNA]</scope>
</reference>
<sequence length="171" mass="19487">MLPKINGLDVCRSLRSKKITIPILMLTAKTTVEDKVEGLNVGADDYLTKPFAFTELKARLQALLRRSHNQTQTTLQAEDLEVDPLKHTAKRNNKTILLTPKEFSILEFLLRHQNEVVTRTQITEHVWDYNFDALSNVVDVFVATLRKKIDSGFKSKLIQTIHGVGYKIGKK</sequence>
<dbReference type="InterPro" id="IPR001867">
    <property type="entry name" value="OmpR/PhoB-type_DNA-bd"/>
</dbReference>
<evidence type="ECO:0000313" key="11">
    <source>
        <dbReference type="Proteomes" id="UP000034688"/>
    </source>
</evidence>
<dbReference type="EMBL" id="LBPP01000026">
    <property type="protein sequence ID" value="KKP59674.1"/>
    <property type="molecule type" value="Genomic_DNA"/>
</dbReference>
<dbReference type="InterPro" id="IPR039420">
    <property type="entry name" value="WalR-like"/>
</dbReference>
<keyword evidence="1" id="KW-0597">Phosphoprotein</keyword>
<evidence type="ECO:0000256" key="2">
    <source>
        <dbReference type="ARBA" id="ARBA00023012"/>
    </source>
</evidence>
<evidence type="ECO:0000259" key="9">
    <source>
        <dbReference type="PROSITE" id="PS51755"/>
    </source>
</evidence>
<evidence type="ECO:0000256" key="6">
    <source>
        <dbReference type="PROSITE-ProRule" id="PRU00169"/>
    </source>
</evidence>
<comment type="caution">
    <text evidence="6">Lacks conserved residue(s) required for the propagation of feature annotation.</text>
</comment>
<protein>
    <submittedName>
        <fullName evidence="10">Two component transcriptional regulator, winged helix family</fullName>
    </submittedName>
</protein>
<feature type="DNA-binding region" description="OmpR/PhoB-type" evidence="7">
    <location>
        <begin position="72"/>
        <end position="170"/>
    </location>
</feature>
<dbReference type="InterPro" id="IPR036388">
    <property type="entry name" value="WH-like_DNA-bd_sf"/>
</dbReference>
<evidence type="ECO:0000256" key="1">
    <source>
        <dbReference type="ARBA" id="ARBA00022553"/>
    </source>
</evidence>
<evidence type="ECO:0000256" key="5">
    <source>
        <dbReference type="ARBA" id="ARBA00023163"/>
    </source>
</evidence>
<name>A0A0G0AS07_9BACT</name>
<dbReference type="Proteomes" id="UP000034688">
    <property type="component" value="Unassembled WGS sequence"/>
</dbReference>
<evidence type="ECO:0000256" key="4">
    <source>
        <dbReference type="ARBA" id="ARBA00023125"/>
    </source>
</evidence>
<dbReference type="InterPro" id="IPR016032">
    <property type="entry name" value="Sig_transdc_resp-reg_C-effctor"/>
</dbReference>
<dbReference type="InterPro" id="IPR011006">
    <property type="entry name" value="CheY-like_superfamily"/>
</dbReference>
<dbReference type="GO" id="GO:0000156">
    <property type="term" value="F:phosphorelay response regulator activity"/>
    <property type="evidence" value="ECO:0007669"/>
    <property type="project" value="TreeGrafter"/>
</dbReference>
<keyword evidence="2" id="KW-0902">Two-component regulatory system</keyword>
<dbReference type="PANTHER" id="PTHR48111">
    <property type="entry name" value="REGULATOR OF RPOS"/>
    <property type="match status" value="1"/>
</dbReference>
<dbReference type="GO" id="GO:0005829">
    <property type="term" value="C:cytosol"/>
    <property type="evidence" value="ECO:0007669"/>
    <property type="project" value="TreeGrafter"/>
</dbReference>
<dbReference type="STRING" id="1618477.UR54_C0026G0010"/>
<evidence type="ECO:0000256" key="3">
    <source>
        <dbReference type="ARBA" id="ARBA00023015"/>
    </source>
</evidence>
<dbReference type="Gene3D" id="1.10.10.10">
    <property type="entry name" value="Winged helix-like DNA-binding domain superfamily/Winged helix DNA-binding domain"/>
    <property type="match status" value="1"/>
</dbReference>
<gene>
    <name evidence="10" type="ORF">UR54_C0026G0010</name>
</gene>
<dbReference type="PROSITE" id="PS51755">
    <property type="entry name" value="OMPR_PHOB"/>
    <property type="match status" value="1"/>
</dbReference>
<organism evidence="10 11">
    <name type="scientific">Candidatus Roizmanbacteria bacterium GW2011_GWA2_34_18</name>
    <dbReference type="NCBI Taxonomy" id="1618477"/>
    <lineage>
        <taxon>Bacteria</taxon>
        <taxon>Candidatus Roizmaniibacteriota</taxon>
    </lineage>
</organism>
<evidence type="ECO:0000259" key="8">
    <source>
        <dbReference type="PROSITE" id="PS50110"/>
    </source>
</evidence>
<dbReference type="Gene3D" id="3.40.50.2300">
    <property type="match status" value="1"/>
</dbReference>
<comment type="caution">
    <text evidence="10">The sequence shown here is derived from an EMBL/GenBank/DDBJ whole genome shotgun (WGS) entry which is preliminary data.</text>
</comment>
<dbReference type="GO" id="GO:0006355">
    <property type="term" value="P:regulation of DNA-templated transcription"/>
    <property type="evidence" value="ECO:0007669"/>
    <property type="project" value="InterPro"/>
</dbReference>
<evidence type="ECO:0000313" key="10">
    <source>
        <dbReference type="EMBL" id="KKP59674.1"/>
    </source>
</evidence>
<evidence type="ECO:0000256" key="7">
    <source>
        <dbReference type="PROSITE-ProRule" id="PRU01091"/>
    </source>
</evidence>
<keyword evidence="4 7" id="KW-0238">DNA-binding</keyword>
<feature type="domain" description="Response regulatory" evidence="8">
    <location>
        <begin position="1"/>
        <end position="64"/>
    </location>
</feature>